<sequence>MWHRLFLRLLLAGLFFAAAQQAAAACAGRDLIAALPDADRRALYRAAAAVPYPEGNIWRAQRGDAVIHLVGTYHLDDPRHDALMDAIAPLLSDARLLLVEAGPEEQARLTADLAQKPDIMFLTEGPTLPELLPEADWQAVMAAMRARGVPGFMASKFRPWYVAMLLGLPPCALEALKAGAEGLDNRLIAAAQARGLPVAALEPHDTLFRIFEGLDPAQELGMIRATLLMAEDAENQAVTLANAYFRGQSRLIWEFTRARALHQPGLSTEEAAAQMDLAESLLMTTRNRAWIPVLTEAAGRGPVLAAFGALHLPGDTGVLALLAAEGFTIARLDG</sequence>
<gene>
    <name evidence="2" type="ORF">RGD00_06885</name>
</gene>
<keyword evidence="1" id="KW-0732">Signal</keyword>
<proteinExistence type="predicted"/>
<dbReference type="InterPro" id="IPR002816">
    <property type="entry name" value="TraB/PrgY/GumN_fam"/>
</dbReference>
<dbReference type="InterPro" id="IPR047111">
    <property type="entry name" value="YbaP-like"/>
</dbReference>
<dbReference type="RefSeq" id="WP_310456568.1">
    <property type="nucleotide sequence ID" value="NZ_JAVKPH010000005.1"/>
</dbReference>
<dbReference type="PANTHER" id="PTHR40590">
    <property type="entry name" value="CYTOPLASMIC PROTEIN-RELATED"/>
    <property type="match status" value="1"/>
</dbReference>
<dbReference type="CDD" id="cd14789">
    <property type="entry name" value="Tiki"/>
    <property type="match status" value="1"/>
</dbReference>
<accession>A0ABU1F616</accession>
<dbReference type="Proteomes" id="UP001247754">
    <property type="component" value="Unassembled WGS sequence"/>
</dbReference>
<dbReference type="PANTHER" id="PTHR40590:SF1">
    <property type="entry name" value="CYTOPLASMIC PROTEIN"/>
    <property type="match status" value="1"/>
</dbReference>
<dbReference type="PROSITE" id="PS51257">
    <property type="entry name" value="PROKAR_LIPOPROTEIN"/>
    <property type="match status" value="1"/>
</dbReference>
<feature type="signal peptide" evidence="1">
    <location>
        <begin position="1"/>
        <end position="24"/>
    </location>
</feature>
<protein>
    <submittedName>
        <fullName evidence="2">TraB/GumN family protein</fullName>
    </submittedName>
</protein>
<comment type="caution">
    <text evidence="2">The sequence shown here is derived from an EMBL/GenBank/DDBJ whole genome shotgun (WGS) entry which is preliminary data.</text>
</comment>
<dbReference type="EMBL" id="JAVKPH010000005">
    <property type="protein sequence ID" value="MDR5652320.1"/>
    <property type="molecule type" value="Genomic_DNA"/>
</dbReference>
<evidence type="ECO:0000256" key="1">
    <source>
        <dbReference type="SAM" id="SignalP"/>
    </source>
</evidence>
<reference evidence="2 3" key="1">
    <citation type="submission" date="2023-09" db="EMBL/GenBank/DDBJ databases">
        <title>Xinfangfangia sedmenti sp. nov., isolated the sedment.</title>
        <authorList>
            <person name="Xu L."/>
        </authorList>
    </citation>
    <scope>NUCLEOTIDE SEQUENCE [LARGE SCALE GENOMIC DNA]</scope>
    <source>
        <strain evidence="2 3">LG-4</strain>
    </source>
</reference>
<evidence type="ECO:0000313" key="3">
    <source>
        <dbReference type="Proteomes" id="UP001247754"/>
    </source>
</evidence>
<organism evidence="2 3">
    <name type="scientific">Ruixingdingia sedimenti</name>
    <dbReference type="NCBI Taxonomy" id="3073604"/>
    <lineage>
        <taxon>Bacteria</taxon>
        <taxon>Pseudomonadati</taxon>
        <taxon>Pseudomonadota</taxon>
        <taxon>Alphaproteobacteria</taxon>
        <taxon>Rhodobacterales</taxon>
        <taxon>Paracoccaceae</taxon>
        <taxon>Ruixingdingia</taxon>
    </lineage>
</organism>
<dbReference type="Pfam" id="PF01963">
    <property type="entry name" value="TraB_PrgY_gumN"/>
    <property type="match status" value="1"/>
</dbReference>
<evidence type="ECO:0000313" key="2">
    <source>
        <dbReference type="EMBL" id="MDR5652320.1"/>
    </source>
</evidence>
<keyword evidence="3" id="KW-1185">Reference proteome</keyword>
<name>A0ABU1F616_9RHOB</name>
<feature type="chain" id="PRO_5046549945" evidence="1">
    <location>
        <begin position="25"/>
        <end position="334"/>
    </location>
</feature>